<organism evidence="2 3">
    <name type="scientific">Anoxybacillus flavithermus</name>
    <dbReference type="NCBI Taxonomy" id="33934"/>
    <lineage>
        <taxon>Bacteria</taxon>
        <taxon>Bacillati</taxon>
        <taxon>Bacillota</taxon>
        <taxon>Bacilli</taxon>
        <taxon>Bacillales</taxon>
        <taxon>Anoxybacillaceae</taxon>
        <taxon>Anoxybacillus</taxon>
    </lineage>
</organism>
<dbReference type="Pfam" id="PF24749">
    <property type="entry name" value="DUF7695"/>
    <property type="match status" value="1"/>
</dbReference>
<dbReference type="RefSeq" id="WP_064214304.1">
    <property type="nucleotide sequence ID" value="NZ_LUCQ01000105.1"/>
</dbReference>
<gene>
    <name evidence="2" type="ORF">TAF16_1818</name>
</gene>
<dbReference type="OrthoDB" id="2628539at2"/>
<dbReference type="AlphaFoldDB" id="A0A178TEJ2"/>
<dbReference type="EMBL" id="LUCQ01000105">
    <property type="protein sequence ID" value="OAO78551.1"/>
    <property type="molecule type" value="Genomic_DNA"/>
</dbReference>
<evidence type="ECO:0000313" key="2">
    <source>
        <dbReference type="EMBL" id="OAO78551.1"/>
    </source>
</evidence>
<feature type="domain" description="DUF7695" evidence="1">
    <location>
        <begin position="3"/>
        <end position="59"/>
    </location>
</feature>
<proteinExistence type="predicted"/>
<dbReference type="InterPro" id="IPR056112">
    <property type="entry name" value="DUF7695"/>
</dbReference>
<reference evidence="2 3" key="1">
    <citation type="submission" date="2016-03" db="EMBL/GenBank/DDBJ databases">
        <title>Spore heat resistance.</title>
        <authorList>
            <person name="Boekhorst J."/>
            <person name="Berendsen E.M."/>
            <person name="Wells-Bennik M.H."/>
            <person name="Kuipers O.P."/>
        </authorList>
    </citation>
    <scope>NUCLEOTIDE SEQUENCE [LARGE SCALE GENOMIC DNA]</scope>
    <source>
        <strain evidence="2 3">AF16</strain>
    </source>
</reference>
<sequence>MQKIIRNMIKCKHCGDIIESVHRHDFKWCKCETVYVDGGKDYLKRGFKHEDDYEDLSTVEHD</sequence>
<keyword evidence="3" id="KW-1185">Reference proteome</keyword>
<name>A0A178TEJ2_9BACL</name>
<dbReference type="PATRIC" id="fig|33934.7.peg.876"/>
<evidence type="ECO:0000313" key="3">
    <source>
        <dbReference type="Proteomes" id="UP000078336"/>
    </source>
</evidence>
<evidence type="ECO:0000259" key="1">
    <source>
        <dbReference type="Pfam" id="PF24749"/>
    </source>
</evidence>
<comment type="caution">
    <text evidence="2">The sequence shown here is derived from an EMBL/GenBank/DDBJ whole genome shotgun (WGS) entry which is preliminary data.</text>
</comment>
<dbReference type="Proteomes" id="UP000078336">
    <property type="component" value="Unassembled WGS sequence"/>
</dbReference>
<protein>
    <recommendedName>
        <fullName evidence="1">DUF7695 domain-containing protein</fullName>
    </recommendedName>
</protein>
<accession>A0A178TEJ2</accession>